<dbReference type="EMBL" id="KU686211">
    <property type="protein sequence ID" value="AOV61853.1"/>
    <property type="molecule type" value="Genomic_DNA"/>
</dbReference>
<dbReference type="KEGG" id="vg:30309231"/>
<proteinExistence type="predicted"/>
<protein>
    <submittedName>
        <fullName evidence="1">Uncharacterized protein</fullName>
    </submittedName>
</protein>
<gene>
    <name evidence="1" type="ORF">P29B0810_158</name>
</gene>
<dbReference type="GeneID" id="30309231"/>
<accession>A0A1D8KT30</accession>
<sequence>MTWTNHVVGQVGPEDIKCFEDYNTARAFAKLMGQSYQYVHLYEEKVDQWDS</sequence>
<name>A0A1D8KT30_9CAUD</name>
<keyword evidence="2" id="KW-1185">Reference proteome</keyword>
<evidence type="ECO:0000313" key="2">
    <source>
        <dbReference type="Proteomes" id="UP000202081"/>
    </source>
</evidence>
<dbReference type="RefSeq" id="YP_009324321.1">
    <property type="nucleotide sequence ID" value="NC_031935.1"/>
</dbReference>
<evidence type="ECO:0000313" key="1">
    <source>
        <dbReference type="EMBL" id="AOV61853.1"/>
    </source>
</evidence>
<dbReference type="OrthoDB" id="26948at10239"/>
<reference evidence="1 2" key="1">
    <citation type="journal article" date="2016" name="Virology">
        <title>The genomic content and context of auxiliary metabolic genes in marine cyanomyoviruses.</title>
        <authorList>
            <person name="Crummett L.T."/>
            <person name="Puxty R.J."/>
            <person name="Weihe C."/>
            <person name="Marston M.F."/>
            <person name="Martiny J.B."/>
        </authorList>
    </citation>
    <scope>NUCLEOTIDE SEQUENCE [LARGE SCALE GENOMIC DNA]</scope>
    <source>
        <strain evidence="1">0810PA29</strain>
    </source>
</reference>
<dbReference type="Proteomes" id="UP000202081">
    <property type="component" value="Segment"/>
</dbReference>
<organism evidence="1 2">
    <name type="scientific">Synechococcus phage S-WAM2</name>
    <dbReference type="NCBI Taxonomy" id="1815522"/>
    <lineage>
        <taxon>Viruses</taxon>
        <taxon>Duplodnaviria</taxon>
        <taxon>Heunggongvirae</taxon>
        <taxon>Uroviricota</taxon>
        <taxon>Caudoviricetes</taxon>
        <taxon>Pantevenvirales</taxon>
        <taxon>Kyanoviridae</taxon>
        <taxon>Cymopoleiavirus</taxon>
        <taxon>Cymopoleiavirus swam2</taxon>
    </lineage>
</organism>